<evidence type="ECO:0000313" key="3">
    <source>
        <dbReference type="Proteomes" id="UP000800038"/>
    </source>
</evidence>
<accession>A0A6A5T2P8</accession>
<feature type="compositionally biased region" description="Basic and acidic residues" evidence="1">
    <location>
        <begin position="1"/>
        <end position="10"/>
    </location>
</feature>
<dbReference type="EMBL" id="ML976006">
    <property type="protein sequence ID" value="KAF1945969.1"/>
    <property type="molecule type" value="Genomic_DNA"/>
</dbReference>
<organism evidence="2 3">
    <name type="scientific">Clathrospora elynae</name>
    <dbReference type="NCBI Taxonomy" id="706981"/>
    <lineage>
        <taxon>Eukaryota</taxon>
        <taxon>Fungi</taxon>
        <taxon>Dikarya</taxon>
        <taxon>Ascomycota</taxon>
        <taxon>Pezizomycotina</taxon>
        <taxon>Dothideomycetes</taxon>
        <taxon>Pleosporomycetidae</taxon>
        <taxon>Pleosporales</taxon>
        <taxon>Diademaceae</taxon>
        <taxon>Clathrospora</taxon>
    </lineage>
</organism>
<reference evidence="2" key="1">
    <citation type="journal article" date="2020" name="Stud. Mycol.">
        <title>101 Dothideomycetes genomes: a test case for predicting lifestyles and emergence of pathogens.</title>
        <authorList>
            <person name="Haridas S."/>
            <person name="Albert R."/>
            <person name="Binder M."/>
            <person name="Bloem J."/>
            <person name="Labutti K."/>
            <person name="Salamov A."/>
            <person name="Andreopoulos B."/>
            <person name="Baker S."/>
            <person name="Barry K."/>
            <person name="Bills G."/>
            <person name="Bluhm B."/>
            <person name="Cannon C."/>
            <person name="Castanera R."/>
            <person name="Culley D."/>
            <person name="Daum C."/>
            <person name="Ezra D."/>
            <person name="Gonzalez J."/>
            <person name="Henrissat B."/>
            <person name="Kuo A."/>
            <person name="Liang C."/>
            <person name="Lipzen A."/>
            <person name="Lutzoni F."/>
            <person name="Magnuson J."/>
            <person name="Mondo S."/>
            <person name="Nolan M."/>
            <person name="Ohm R."/>
            <person name="Pangilinan J."/>
            <person name="Park H.-J."/>
            <person name="Ramirez L."/>
            <person name="Alfaro M."/>
            <person name="Sun H."/>
            <person name="Tritt A."/>
            <person name="Yoshinaga Y."/>
            <person name="Zwiers L.-H."/>
            <person name="Turgeon B."/>
            <person name="Goodwin S."/>
            <person name="Spatafora J."/>
            <person name="Crous P."/>
            <person name="Grigoriev I."/>
        </authorList>
    </citation>
    <scope>NUCLEOTIDE SEQUENCE</scope>
    <source>
        <strain evidence="2">CBS 161.51</strain>
    </source>
</reference>
<feature type="region of interest" description="Disordered" evidence="1">
    <location>
        <begin position="328"/>
        <end position="347"/>
    </location>
</feature>
<dbReference type="AlphaFoldDB" id="A0A6A5T2P8"/>
<dbReference type="OrthoDB" id="3673077at2759"/>
<sequence length="557" mass="61966">MEQTEPELRQRSISFNPEAATFSPTTPNAAVPTGSAGSTPLASPHELSKLPGIFDQNSPFRLANSKRPIYHDPREAKVGRVPRGLPYQSDIPLDALQNMLKGHHIALAQGRPSTEFQDAPPITTSDSSMPHYQPFIFSRPEPNFSAVDVDELSASFGLPGMKKVTADQSPARSHKSRTSRTSQGPSEGLFGKLIGRALDKPLTANALAQYLHGDKNVSSDGTVTAPHGALRGFQDDYSGILPSEDREDVQTMKIVGPPPGFSGVTPRMIPAEERISVTPAIMDPQYVPTGPAAYGHARRRSNLQSFNPAQHNARHPFDRRRPRAYTRVKRTDQGPEPSHADIYPDDANWMSSRRPYRSESLGTFHQTYMPQRPPQQEFHVEDIVSWPTPAEGYIQKPDSPPPQDMFKNDAPFGGIYVPEGYQASTFSTGHMYEQYAAQTRMYTFKPATPPSPLNIFKNHEFPTEEDLNEADDEVVAIVDELPMQLDSISSDLRCDERSLTPDQLTGTRYGMRYYGIALGDSWQCPGIQEVNPFRVRPRDHEGWGGWEWALKSGWGDE</sequence>
<name>A0A6A5T2P8_9PLEO</name>
<gene>
    <name evidence="2" type="ORF">EJ02DRAFT_462930</name>
</gene>
<feature type="region of interest" description="Disordered" evidence="1">
    <location>
        <begin position="1"/>
        <end position="47"/>
    </location>
</feature>
<dbReference type="Proteomes" id="UP000800038">
    <property type="component" value="Unassembled WGS sequence"/>
</dbReference>
<feature type="region of interest" description="Disordered" evidence="1">
    <location>
        <begin position="163"/>
        <end position="189"/>
    </location>
</feature>
<keyword evidence="3" id="KW-1185">Reference proteome</keyword>
<protein>
    <submittedName>
        <fullName evidence="2">Uncharacterized protein</fullName>
    </submittedName>
</protein>
<proteinExistence type="predicted"/>
<evidence type="ECO:0000256" key="1">
    <source>
        <dbReference type="SAM" id="MobiDB-lite"/>
    </source>
</evidence>
<evidence type="ECO:0000313" key="2">
    <source>
        <dbReference type="EMBL" id="KAF1945969.1"/>
    </source>
</evidence>